<gene>
    <name evidence="2" type="ORF">DPMN_109156</name>
</gene>
<comment type="caution">
    <text evidence="2">The sequence shown here is derived from an EMBL/GenBank/DDBJ whole genome shotgun (WGS) entry which is preliminary data.</text>
</comment>
<name>A0A9D4K9S1_DREPO</name>
<evidence type="ECO:0000256" key="1">
    <source>
        <dbReference type="SAM" id="MobiDB-lite"/>
    </source>
</evidence>
<feature type="region of interest" description="Disordered" evidence="1">
    <location>
        <begin position="1"/>
        <end position="21"/>
    </location>
</feature>
<sequence>MGFNGFSGPLGPGKTHTDPFSVAHVRPRTSKGITDLLLLNLAWLNATHPSKKLKVRSRGSPSYLADQSLFLYLN</sequence>
<dbReference type="Proteomes" id="UP000828390">
    <property type="component" value="Unassembled WGS sequence"/>
</dbReference>
<evidence type="ECO:0000313" key="2">
    <source>
        <dbReference type="EMBL" id="KAH3835792.1"/>
    </source>
</evidence>
<accession>A0A9D4K9S1</accession>
<organism evidence="2 3">
    <name type="scientific">Dreissena polymorpha</name>
    <name type="common">Zebra mussel</name>
    <name type="synonym">Mytilus polymorpha</name>
    <dbReference type="NCBI Taxonomy" id="45954"/>
    <lineage>
        <taxon>Eukaryota</taxon>
        <taxon>Metazoa</taxon>
        <taxon>Spiralia</taxon>
        <taxon>Lophotrochozoa</taxon>
        <taxon>Mollusca</taxon>
        <taxon>Bivalvia</taxon>
        <taxon>Autobranchia</taxon>
        <taxon>Heteroconchia</taxon>
        <taxon>Euheterodonta</taxon>
        <taxon>Imparidentia</taxon>
        <taxon>Neoheterodontei</taxon>
        <taxon>Myida</taxon>
        <taxon>Dreissenoidea</taxon>
        <taxon>Dreissenidae</taxon>
        <taxon>Dreissena</taxon>
    </lineage>
</organism>
<protein>
    <submittedName>
        <fullName evidence="2">Uncharacterized protein</fullName>
    </submittedName>
</protein>
<proteinExistence type="predicted"/>
<dbReference type="AlphaFoldDB" id="A0A9D4K9S1"/>
<evidence type="ECO:0000313" key="3">
    <source>
        <dbReference type="Proteomes" id="UP000828390"/>
    </source>
</evidence>
<keyword evidence="3" id="KW-1185">Reference proteome</keyword>
<reference evidence="2" key="2">
    <citation type="submission" date="2020-11" db="EMBL/GenBank/DDBJ databases">
        <authorList>
            <person name="McCartney M.A."/>
            <person name="Auch B."/>
            <person name="Kono T."/>
            <person name="Mallez S."/>
            <person name="Becker A."/>
            <person name="Gohl D.M."/>
            <person name="Silverstein K.A.T."/>
            <person name="Koren S."/>
            <person name="Bechman K.B."/>
            <person name="Herman A."/>
            <person name="Abrahante J.E."/>
            <person name="Garbe J."/>
        </authorList>
    </citation>
    <scope>NUCLEOTIDE SEQUENCE</scope>
    <source>
        <strain evidence="2">Duluth1</strain>
        <tissue evidence="2">Whole animal</tissue>
    </source>
</reference>
<reference evidence="2" key="1">
    <citation type="journal article" date="2019" name="bioRxiv">
        <title>The Genome of the Zebra Mussel, Dreissena polymorpha: A Resource for Invasive Species Research.</title>
        <authorList>
            <person name="McCartney M.A."/>
            <person name="Auch B."/>
            <person name="Kono T."/>
            <person name="Mallez S."/>
            <person name="Zhang Y."/>
            <person name="Obille A."/>
            <person name="Becker A."/>
            <person name="Abrahante J.E."/>
            <person name="Garbe J."/>
            <person name="Badalamenti J.P."/>
            <person name="Herman A."/>
            <person name="Mangelson H."/>
            <person name="Liachko I."/>
            <person name="Sullivan S."/>
            <person name="Sone E.D."/>
            <person name="Koren S."/>
            <person name="Silverstein K.A.T."/>
            <person name="Beckman K.B."/>
            <person name="Gohl D.M."/>
        </authorList>
    </citation>
    <scope>NUCLEOTIDE SEQUENCE</scope>
    <source>
        <strain evidence="2">Duluth1</strain>
        <tissue evidence="2">Whole animal</tissue>
    </source>
</reference>
<dbReference type="EMBL" id="JAIWYP010000004">
    <property type="protein sequence ID" value="KAH3835792.1"/>
    <property type="molecule type" value="Genomic_DNA"/>
</dbReference>